<dbReference type="PANTHER" id="PTHR10000:SF8">
    <property type="entry name" value="HAD SUPERFAMILY HYDROLASE-LIKE, TYPE 3"/>
    <property type="match status" value="1"/>
</dbReference>
<name>A0AAU8BFA0_9VIBR</name>
<dbReference type="NCBIfam" id="TIGR01484">
    <property type="entry name" value="HAD-SF-IIB"/>
    <property type="match status" value="1"/>
</dbReference>
<sequence length="267" mass="29356">MPKSLAALSHAQAKEIQWLLTDVDDTLTWQGQLPPESLDALSKLQKAGINVVAVTGACAGWCDQIAKLWPLHGVIGENGAFWMQKKQSGFQTQSLSPMLTMRAQQQALIKQLTQLLRDYPGIGFASDQDFRFCDVAINLRQDRKPVEADVAAKLLSDICQLTLNGQKVKATQSSIHINVWVGEHNKRVSSERYLKQQPDFDTLSLSNVAYIGDSLNDEAMFEWLPVTFGVNNITPLLGKLSTPPSFVTAGNGGYGFAELAKILINAR</sequence>
<protein>
    <submittedName>
        <fullName evidence="1">HAD-IIB family hydrolase</fullName>
    </submittedName>
</protein>
<dbReference type="GO" id="GO:0000287">
    <property type="term" value="F:magnesium ion binding"/>
    <property type="evidence" value="ECO:0007669"/>
    <property type="project" value="TreeGrafter"/>
</dbReference>
<dbReference type="Gene3D" id="3.40.50.1000">
    <property type="entry name" value="HAD superfamily/HAD-like"/>
    <property type="match status" value="2"/>
</dbReference>
<dbReference type="EMBL" id="CP115920">
    <property type="protein sequence ID" value="XCD15007.1"/>
    <property type="molecule type" value="Genomic_DNA"/>
</dbReference>
<gene>
    <name evidence="1" type="ORF">PG915_10405</name>
</gene>
<dbReference type="InterPro" id="IPR006379">
    <property type="entry name" value="HAD-SF_hydro_IIB"/>
</dbReference>
<dbReference type="InterPro" id="IPR023214">
    <property type="entry name" value="HAD_sf"/>
</dbReference>
<keyword evidence="1" id="KW-0378">Hydrolase</keyword>
<reference evidence="1" key="1">
    <citation type="submission" date="2023-01" db="EMBL/GenBank/DDBJ databases">
        <title>Vibrio sp. CB1-14 genome sequencing.</title>
        <authorList>
            <person name="Otstavnykh N."/>
            <person name="Isaeva M."/>
            <person name="Meleshko D."/>
        </authorList>
    </citation>
    <scope>NUCLEOTIDE SEQUENCE</scope>
    <source>
        <strain evidence="1">CB1-14</strain>
    </source>
</reference>
<dbReference type="GO" id="GO:0016791">
    <property type="term" value="F:phosphatase activity"/>
    <property type="evidence" value="ECO:0007669"/>
    <property type="project" value="TreeGrafter"/>
</dbReference>
<dbReference type="PANTHER" id="PTHR10000">
    <property type="entry name" value="PHOSPHOSERINE PHOSPHATASE"/>
    <property type="match status" value="1"/>
</dbReference>
<dbReference type="KEGG" id="vck:PG915_10405"/>
<organism evidence="1">
    <name type="scientific">Vibrio chaetopteri</name>
    <dbReference type="NCBI Taxonomy" id="3016528"/>
    <lineage>
        <taxon>Bacteria</taxon>
        <taxon>Pseudomonadati</taxon>
        <taxon>Pseudomonadota</taxon>
        <taxon>Gammaproteobacteria</taxon>
        <taxon>Vibrionales</taxon>
        <taxon>Vibrionaceae</taxon>
        <taxon>Vibrio</taxon>
    </lineage>
</organism>
<dbReference type="InterPro" id="IPR036412">
    <property type="entry name" value="HAD-like_sf"/>
</dbReference>
<evidence type="ECO:0000313" key="1">
    <source>
        <dbReference type="EMBL" id="XCD15007.1"/>
    </source>
</evidence>
<dbReference type="AlphaFoldDB" id="A0AAU8BFA0"/>
<proteinExistence type="predicted"/>
<dbReference type="GO" id="GO:0005829">
    <property type="term" value="C:cytosol"/>
    <property type="evidence" value="ECO:0007669"/>
    <property type="project" value="TreeGrafter"/>
</dbReference>
<dbReference type="Pfam" id="PF08282">
    <property type="entry name" value="Hydrolase_3"/>
    <property type="match status" value="1"/>
</dbReference>
<accession>A0AAU8BFA0</accession>
<dbReference type="SUPFAM" id="SSF56784">
    <property type="entry name" value="HAD-like"/>
    <property type="match status" value="1"/>
</dbReference>
<dbReference type="RefSeq" id="WP_353496470.1">
    <property type="nucleotide sequence ID" value="NZ_CP115920.1"/>
</dbReference>